<comment type="caution">
    <text evidence="1">The sequence shown here is derived from an EMBL/GenBank/DDBJ whole genome shotgun (WGS) entry which is preliminary data.</text>
</comment>
<reference evidence="1 2" key="1">
    <citation type="journal article" date="2023" name="Mol. Ecol. Resour.">
        <title>Chromosome-level genome assembly of a triploid poplar Populus alba 'Berolinensis'.</title>
        <authorList>
            <person name="Chen S."/>
            <person name="Yu Y."/>
            <person name="Wang X."/>
            <person name="Wang S."/>
            <person name="Zhang T."/>
            <person name="Zhou Y."/>
            <person name="He R."/>
            <person name="Meng N."/>
            <person name="Wang Y."/>
            <person name="Liu W."/>
            <person name="Liu Z."/>
            <person name="Liu J."/>
            <person name="Guo Q."/>
            <person name="Huang H."/>
            <person name="Sederoff R.R."/>
            <person name="Wang G."/>
            <person name="Qu G."/>
            <person name="Chen S."/>
        </authorList>
    </citation>
    <scope>NUCLEOTIDE SEQUENCE [LARGE SCALE GENOMIC DNA]</scope>
    <source>
        <strain evidence="1">SC-2020</strain>
    </source>
</reference>
<dbReference type="EMBL" id="JAQIZT010000004">
    <property type="protein sequence ID" value="KAJ6999910.1"/>
    <property type="molecule type" value="Genomic_DNA"/>
</dbReference>
<dbReference type="AlphaFoldDB" id="A0AAD6R036"/>
<evidence type="ECO:0000313" key="2">
    <source>
        <dbReference type="Proteomes" id="UP001164929"/>
    </source>
</evidence>
<name>A0AAD6R036_9ROSI</name>
<organism evidence="1 2">
    <name type="scientific">Populus alba x Populus x berolinensis</name>
    <dbReference type="NCBI Taxonomy" id="444605"/>
    <lineage>
        <taxon>Eukaryota</taxon>
        <taxon>Viridiplantae</taxon>
        <taxon>Streptophyta</taxon>
        <taxon>Embryophyta</taxon>
        <taxon>Tracheophyta</taxon>
        <taxon>Spermatophyta</taxon>
        <taxon>Magnoliopsida</taxon>
        <taxon>eudicotyledons</taxon>
        <taxon>Gunneridae</taxon>
        <taxon>Pentapetalae</taxon>
        <taxon>rosids</taxon>
        <taxon>fabids</taxon>
        <taxon>Malpighiales</taxon>
        <taxon>Salicaceae</taxon>
        <taxon>Saliceae</taxon>
        <taxon>Populus</taxon>
    </lineage>
</organism>
<gene>
    <name evidence="1" type="ORF">NC653_010612</name>
</gene>
<dbReference type="Proteomes" id="UP001164929">
    <property type="component" value="Chromosome 4"/>
</dbReference>
<protein>
    <submittedName>
        <fullName evidence="1">Uncharacterized protein</fullName>
    </submittedName>
</protein>
<sequence>MDHVILSGSWRINTMPCRYKLAYVIDHFSMIYCERKKFVQLPESGEGCPFRQTNPTAFYCLENCLLCTSLLFFLVKCT</sequence>
<evidence type="ECO:0000313" key="1">
    <source>
        <dbReference type="EMBL" id="KAJ6999910.1"/>
    </source>
</evidence>
<proteinExistence type="predicted"/>
<keyword evidence="2" id="KW-1185">Reference proteome</keyword>
<accession>A0AAD6R036</accession>